<dbReference type="AlphaFoldDB" id="A0AAE3KX54"/>
<dbReference type="SMART" id="SM00116">
    <property type="entry name" value="CBS"/>
    <property type="match status" value="4"/>
</dbReference>
<evidence type="ECO:0000259" key="5">
    <source>
        <dbReference type="PROSITE" id="PS51371"/>
    </source>
</evidence>
<organism evidence="6 7">
    <name type="scientific">Methanolobus chelungpuianus</name>
    <dbReference type="NCBI Taxonomy" id="502115"/>
    <lineage>
        <taxon>Archaea</taxon>
        <taxon>Methanobacteriati</taxon>
        <taxon>Methanobacteriota</taxon>
        <taxon>Stenosarchaea group</taxon>
        <taxon>Methanomicrobia</taxon>
        <taxon>Methanosarcinales</taxon>
        <taxon>Methanosarcinaceae</taxon>
        <taxon>Methanolobus</taxon>
    </lineage>
</organism>
<keyword evidence="2 4" id="KW-0129">CBS domain</keyword>
<evidence type="ECO:0000256" key="3">
    <source>
        <dbReference type="ARBA" id="ARBA00023167"/>
    </source>
</evidence>
<evidence type="ECO:0000313" key="7">
    <source>
        <dbReference type="Proteomes" id="UP001206983"/>
    </source>
</evidence>
<dbReference type="PROSITE" id="PS51371">
    <property type="entry name" value="CBS"/>
    <property type="match status" value="4"/>
</dbReference>
<dbReference type="Proteomes" id="UP001206983">
    <property type="component" value="Unassembled WGS sequence"/>
</dbReference>
<dbReference type="InterPro" id="IPR000644">
    <property type="entry name" value="CBS_dom"/>
</dbReference>
<name>A0AAE3KX54_9EURY</name>
<sequence>MTVGEVMSKDPVSIREDDYMTHARQVIRDNFLRVLPVVDEGNRVLGVLSDQDVLNIRSSKSNVTVRGYIRETPLITPDMDLLRAARELLDAKQHHAPVVSSSLDRSIVGILSDVDLLRHIQPTKRSPASVEEIMTAKVETAYPDDSISRIWDNMLHWDYTGIPVVSHKKEPMGIVTRIDIIKAGYARIGTANMHGRSSGGSMRVEKVMSTPLYSVAPESSISEAIGEILRNDIGRISVTDGGRLVGIADRHDLLRACLEGTGL</sequence>
<gene>
    <name evidence="6" type="ORF">PV02_05765</name>
</gene>
<evidence type="ECO:0000256" key="1">
    <source>
        <dbReference type="ARBA" id="ARBA00022605"/>
    </source>
</evidence>
<feature type="domain" description="CBS" evidence="5">
    <location>
        <begin position="68"/>
        <end position="129"/>
    </location>
</feature>
<accession>A0AAE3KX54</accession>
<dbReference type="Gene3D" id="3.10.580.10">
    <property type="entry name" value="CBS-domain"/>
    <property type="match status" value="2"/>
</dbReference>
<dbReference type="Pfam" id="PF00571">
    <property type="entry name" value="CBS"/>
    <property type="match status" value="4"/>
</dbReference>
<comment type="caution">
    <text evidence="6">The sequence shown here is derived from an EMBL/GenBank/DDBJ whole genome shotgun (WGS) entry which is preliminary data.</text>
</comment>
<evidence type="ECO:0000256" key="4">
    <source>
        <dbReference type="PROSITE-ProRule" id="PRU00703"/>
    </source>
</evidence>
<dbReference type="EMBL" id="JTEO01000004">
    <property type="protein sequence ID" value="MCQ6962632.1"/>
    <property type="molecule type" value="Genomic_DNA"/>
</dbReference>
<proteinExistence type="predicted"/>
<reference evidence="6 7" key="1">
    <citation type="journal article" date="2011" name="Appl. Environ. Microbiol.">
        <title>Methanogenic archaea isolated from Taiwan's Chelungpu fault.</title>
        <authorList>
            <person name="Wu S.Y."/>
            <person name="Lai M.C."/>
        </authorList>
    </citation>
    <scope>NUCLEOTIDE SEQUENCE [LARGE SCALE GENOMIC DNA]</scope>
    <source>
        <strain evidence="6 7">St545Mb</strain>
    </source>
</reference>
<feature type="domain" description="CBS" evidence="5">
    <location>
        <begin position="134"/>
        <end position="190"/>
    </location>
</feature>
<keyword evidence="1" id="KW-0028">Amino-acid biosynthesis</keyword>
<dbReference type="InterPro" id="IPR046342">
    <property type="entry name" value="CBS_dom_sf"/>
</dbReference>
<keyword evidence="7" id="KW-1185">Reference proteome</keyword>
<dbReference type="PANTHER" id="PTHR43080:SF2">
    <property type="entry name" value="CBS DOMAIN-CONTAINING PROTEIN"/>
    <property type="match status" value="1"/>
</dbReference>
<protein>
    <submittedName>
        <fullName evidence="6">CBS-domain-containing membrane protein</fullName>
    </submittedName>
</protein>
<feature type="domain" description="CBS" evidence="5">
    <location>
        <begin position="208"/>
        <end position="263"/>
    </location>
</feature>
<keyword evidence="3" id="KW-0486">Methionine biosynthesis</keyword>
<evidence type="ECO:0000256" key="2">
    <source>
        <dbReference type="ARBA" id="ARBA00023122"/>
    </source>
</evidence>
<dbReference type="InterPro" id="IPR051257">
    <property type="entry name" value="Diverse_CBS-Domain"/>
</dbReference>
<dbReference type="PANTHER" id="PTHR43080">
    <property type="entry name" value="CBS DOMAIN-CONTAINING PROTEIN CBSX3, MITOCHONDRIAL"/>
    <property type="match status" value="1"/>
</dbReference>
<dbReference type="SUPFAM" id="SSF54631">
    <property type="entry name" value="CBS-domain pair"/>
    <property type="match status" value="2"/>
</dbReference>
<dbReference type="GO" id="GO:0009086">
    <property type="term" value="P:methionine biosynthetic process"/>
    <property type="evidence" value="ECO:0007669"/>
    <property type="project" value="UniProtKB-KW"/>
</dbReference>
<feature type="domain" description="CBS" evidence="5">
    <location>
        <begin position="7"/>
        <end position="65"/>
    </location>
</feature>
<evidence type="ECO:0000313" key="6">
    <source>
        <dbReference type="EMBL" id="MCQ6962632.1"/>
    </source>
</evidence>